<dbReference type="SMART" id="SM00385">
    <property type="entry name" value="CYCLIN"/>
    <property type="match status" value="1"/>
</dbReference>
<dbReference type="InterPro" id="IPR002720">
    <property type="entry name" value="RB_A"/>
</dbReference>
<proteinExistence type="predicted"/>
<feature type="non-terminal residue" evidence="4">
    <location>
        <position position="1"/>
    </location>
</feature>
<reference evidence="4" key="1">
    <citation type="submission" date="2019-05" db="EMBL/GenBank/DDBJ databases">
        <title>Annotation for the trematode Fasciolopsis buski.</title>
        <authorList>
            <person name="Choi Y.-J."/>
        </authorList>
    </citation>
    <scope>NUCLEOTIDE SEQUENCE</scope>
    <source>
        <strain evidence="4">HT</strain>
        <tissue evidence="4">Whole worm</tissue>
    </source>
</reference>
<keyword evidence="5" id="KW-1185">Reference proteome</keyword>
<dbReference type="GO" id="GO:2000134">
    <property type="term" value="P:negative regulation of G1/S transition of mitotic cell cycle"/>
    <property type="evidence" value="ECO:0007669"/>
    <property type="project" value="TreeGrafter"/>
</dbReference>
<dbReference type="GO" id="GO:0030154">
    <property type="term" value="P:cell differentiation"/>
    <property type="evidence" value="ECO:0007669"/>
    <property type="project" value="TreeGrafter"/>
</dbReference>
<dbReference type="InterPro" id="IPR013763">
    <property type="entry name" value="Cyclin-like_dom"/>
</dbReference>
<evidence type="ECO:0000313" key="5">
    <source>
        <dbReference type="Proteomes" id="UP000728185"/>
    </source>
</evidence>
<dbReference type="GO" id="GO:0000977">
    <property type="term" value="F:RNA polymerase II transcription regulatory region sequence-specific DNA binding"/>
    <property type="evidence" value="ECO:0007669"/>
    <property type="project" value="TreeGrafter"/>
</dbReference>
<feature type="domain" description="Cyclin-like" evidence="2">
    <location>
        <begin position="453"/>
        <end position="540"/>
    </location>
</feature>
<evidence type="ECO:0000256" key="1">
    <source>
        <dbReference type="SAM" id="MobiDB-lite"/>
    </source>
</evidence>
<dbReference type="Proteomes" id="UP000728185">
    <property type="component" value="Unassembled WGS sequence"/>
</dbReference>
<feature type="region of interest" description="Disordered" evidence="1">
    <location>
        <begin position="307"/>
        <end position="330"/>
    </location>
</feature>
<feature type="compositionally biased region" description="Polar residues" evidence="1">
    <location>
        <begin position="308"/>
        <end position="325"/>
    </location>
</feature>
<name>A0A8E0S3H3_9TREM</name>
<dbReference type="GO" id="GO:0005634">
    <property type="term" value="C:nucleus"/>
    <property type="evidence" value="ECO:0007669"/>
    <property type="project" value="InterPro"/>
</dbReference>
<organism evidence="4 5">
    <name type="scientific">Fasciolopsis buskii</name>
    <dbReference type="NCBI Taxonomy" id="27845"/>
    <lineage>
        <taxon>Eukaryota</taxon>
        <taxon>Metazoa</taxon>
        <taxon>Spiralia</taxon>
        <taxon>Lophotrochozoa</taxon>
        <taxon>Platyhelminthes</taxon>
        <taxon>Trematoda</taxon>
        <taxon>Digenea</taxon>
        <taxon>Plagiorchiida</taxon>
        <taxon>Echinostomata</taxon>
        <taxon>Echinostomatoidea</taxon>
        <taxon>Fasciolidae</taxon>
        <taxon>Fasciolopsis</taxon>
    </lineage>
</organism>
<gene>
    <name evidence="4" type="ORF">FBUS_04351</name>
</gene>
<dbReference type="AlphaFoldDB" id="A0A8E0S3H3"/>
<dbReference type="PANTHER" id="PTHR13742">
    <property type="entry name" value="RETINOBLASTOMA-ASSOCIATED PROTEIN RB -RELATED"/>
    <property type="match status" value="1"/>
</dbReference>
<dbReference type="EMBL" id="LUCM01000640">
    <property type="protein sequence ID" value="KAA0200267.1"/>
    <property type="molecule type" value="Genomic_DNA"/>
</dbReference>
<comment type="caution">
    <text evidence="4">The sequence shown here is derived from an EMBL/GenBank/DDBJ whole genome shotgun (WGS) entry which is preliminary data.</text>
</comment>
<dbReference type="Pfam" id="PF01858">
    <property type="entry name" value="RB_A"/>
    <property type="match status" value="1"/>
</dbReference>
<dbReference type="OrthoDB" id="844594at2759"/>
<dbReference type="InterPro" id="IPR036915">
    <property type="entry name" value="Cyclin-like_sf"/>
</dbReference>
<dbReference type="GO" id="GO:0000785">
    <property type="term" value="C:chromatin"/>
    <property type="evidence" value="ECO:0007669"/>
    <property type="project" value="TreeGrafter"/>
</dbReference>
<dbReference type="PANTHER" id="PTHR13742:SF17">
    <property type="entry name" value="RE32990P-RELATED"/>
    <property type="match status" value="1"/>
</dbReference>
<dbReference type="SUPFAM" id="SSF47954">
    <property type="entry name" value="Cyclin-like"/>
    <property type="match status" value="2"/>
</dbReference>
<protein>
    <submittedName>
        <fullName evidence="4">Retinoblastoma protein 1</fullName>
    </submittedName>
</protein>
<feature type="domain" description="Retinoblastoma-associated protein A-box" evidence="3">
    <location>
        <begin position="35"/>
        <end position="256"/>
    </location>
</feature>
<sequence length="755" mass="82185">ELSNTGFGGFTETNRRGKANAGAVSRLNGGINFNNPEARNQNLNQLQILLAGRSKEPSAALVDLIQSHCSISPLDDMQSHLDELVAEFQLVYARADCLPGGGSPDELALSAAQQRVFLGLQLYYLALESILMDEVRRIEKRMNVFAGSTVIADGVASHGRRVKPDLSGLLTQEIFHRSLFACCMELVMISCDPPDRHFPWILEAFSLEAFHFFKVIEVLVRNVDLPRDVVKYMNQVGELILDSYAWRSLSPLWAVIKAAGRAPSIEEVVPPEKLEQSGFPRPGVLPVEHLKPSSSLGLPQNMMIRHGSTPSKQPRLLTSSTTGSLIRSRPTGEHAAAASIGRHVSAGAQIEDESAEATAQLLASGVGQVAADSNANMLSGATEEVTLSEGVSNITRRATTLSEAATTGTTSMTTTSLVSWSQPNTGNAPVKFYPARRDSLAIFFRQLYMIASVRLRDLCDRLNIQRDVLTKVWTCVEYAIVHETELLRDRCLDQILLCALYGVSKVTLYRQLSFIDIIQVYRMQPQSHRDIYRRVLISVVAYGRSHGEDRGDLSRFYNVVFLPRMTKFLRHVTSTYNQSDTSGRGLTLASGGGSTTDAFWPDQPTMAPLPVYPSLPPAITGTVLGNVLSASATTGSAEVSQARRLASNRNVFISPVKQPSQQQQLTLSPKRVVFTIGRSSGKDLQDVNLMISSAERRASMANLTMNLKRPGPGSSAAGFVTSSSAFALSPSNSGPRTVTVVGPGSFAGKRIDFDL</sequence>
<dbReference type="GO" id="GO:0005667">
    <property type="term" value="C:transcription regulator complex"/>
    <property type="evidence" value="ECO:0007669"/>
    <property type="project" value="TreeGrafter"/>
</dbReference>
<dbReference type="InterPro" id="IPR002719">
    <property type="entry name" value="RB_B"/>
</dbReference>
<evidence type="ECO:0000259" key="3">
    <source>
        <dbReference type="SMART" id="SM01368"/>
    </source>
</evidence>
<evidence type="ECO:0000259" key="2">
    <source>
        <dbReference type="SMART" id="SM00385"/>
    </source>
</evidence>
<dbReference type="GO" id="GO:0006357">
    <property type="term" value="P:regulation of transcription by RNA polymerase II"/>
    <property type="evidence" value="ECO:0007669"/>
    <property type="project" value="InterPro"/>
</dbReference>
<dbReference type="Pfam" id="PF01857">
    <property type="entry name" value="RB_B"/>
    <property type="match status" value="1"/>
</dbReference>
<dbReference type="SMART" id="SM01368">
    <property type="entry name" value="RB_A"/>
    <property type="match status" value="1"/>
</dbReference>
<dbReference type="Gene3D" id="1.10.472.10">
    <property type="entry name" value="Cyclin-like"/>
    <property type="match status" value="2"/>
</dbReference>
<dbReference type="InterPro" id="IPR028309">
    <property type="entry name" value="RB_fam"/>
</dbReference>
<evidence type="ECO:0000313" key="4">
    <source>
        <dbReference type="EMBL" id="KAA0200267.1"/>
    </source>
</evidence>
<accession>A0A8E0S3H3</accession>